<feature type="compositionally biased region" description="Basic and acidic residues" evidence="1">
    <location>
        <begin position="10"/>
        <end position="24"/>
    </location>
</feature>
<keyword evidence="3" id="KW-1185">Reference proteome</keyword>
<comment type="caution">
    <text evidence="2">The sequence shown here is derived from an EMBL/GenBank/DDBJ whole genome shotgun (WGS) entry which is preliminary data.</text>
</comment>
<evidence type="ECO:0008006" key="4">
    <source>
        <dbReference type="Google" id="ProtNLM"/>
    </source>
</evidence>
<evidence type="ECO:0000313" key="2">
    <source>
        <dbReference type="EMBL" id="MDR6903242.1"/>
    </source>
</evidence>
<evidence type="ECO:0000313" key="3">
    <source>
        <dbReference type="Proteomes" id="UP001250791"/>
    </source>
</evidence>
<dbReference type="Gene3D" id="6.10.250.730">
    <property type="match status" value="1"/>
</dbReference>
<feature type="region of interest" description="Disordered" evidence="1">
    <location>
        <begin position="1"/>
        <end position="65"/>
    </location>
</feature>
<feature type="region of interest" description="Disordered" evidence="1">
    <location>
        <begin position="92"/>
        <end position="112"/>
    </location>
</feature>
<dbReference type="Proteomes" id="UP001250791">
    <property type="component" value="Unassembled WGS sequence"/>
</dbReference>
<sequence>MTLIGTYNMRRNDENGGADLDHGEQLVNSIPVEIPSPQTNADDRTPLPQERTQAEGSSLDRAPAKEDKLAALDQIARDMTLLATLVTRRRHAKSENAGDQDQAPPFDASSDPEELAFAPIGIASRDGDELQFIASIGQAIEYLTAQWPIRSGDAFEEALQACIDGVKGRASPEQVRSAFLKAADAVSIRVVISGD</sequence>
<protein>
    <recommendedName>
        <fullName evidence="4">DUF982 domain-containing protein</fullName>
    </recommendedName>
</protein>
<reference evidence="2 3" key="1">
    <citation type="submission" date="2023-07" db="EMBL/GenBank/DDBJ databases">
        <title>Sorghum-associated microbial communities from plants grown in Nebraska, USA.</title>
        <authorList>
            <person name="Schachtman D."/>
        </authorList>
    </citation>
    <scope>NUCLEOTIDE SEQUENCE [LARGE SCALE GENOMIC DNA]</scope>
    <source>
        <strain evidence="2 3">3199</strain>
    </source>
</reference>
<evidence type="ECO:0000256" key="1">
    <source>
        <dbReference type="SAM" id="MobiDB-lite"/>
    </source>
</evidence>
<proteinExistence type="predicted"/>
<dbReference type="RefSeq" id="WP_310234373.1">
    <property type="nucleotide sequence ID" value="NZ_JAVDUP010000007.1"/>
</dbReference>
<gene>
    <name evidence="2" type="ORF">J2W52_004875</name>
</gene>
<dbReference type="InterPro" id="IPR010385">
    <property type="entry name" value="DUF982"/>
</dbReference>
<accession>A0ABU1SW98</accession>
<dbReference type="EMBL" id="JAVDUP010000007">
    <property type="protein sequence ID" value="MDR6903242.1"/>
    <property type="molecule type" value="Genomic_DNA"/>
</dbReference>
<name>A0ABU1SW98_9HYPH</name>
<dbReference type="Pfam" id="PF06169">
    <property type="entry name" value="DUF982"/>
    <property type="match status" value="1"/>
</dbReference>
<organism evidence="2 3">
    <name type="scientific">Rhizobium miluonense</name>
    <dbReference type="NCBI Taxonomy" id="411945"/>
    <lineage>
        <taxon>Bacteria</taxon>
        <taxon>Pseudomonadati</taxon>
        <taxon>Pseudomonadota</taxon>
        <taxon>Alphaproteobacteria</taxon>
        <taxon>Hyphomicrobiales</taxon>
        <taxon>Rhizobiaceae</taxon>
        <taxon>Rhizobium/Agrobacterium group</taxon>
        <taxon>Rhizobium</taxon>
    </lineage>
</organism>